<dbReference type="OrthoDB" id="2395461at2759"/>
<gene>
    <name evidence="1" type="ORF">FCALED_LOCUS13967</name>
</gene>
<dbReference type="Proteomes" id="UP000789570">
    <property type="component" value="Unassembled WGS sequence"/>
</dbReference>
<proteinExistence type="predicted"/>
<reference evidence="1" key="1">
    <citation type="submission" date="2021-06" db="EMBL/GenBank/DDBJ databases">
        <authorList>
            <person name="Kallberg Y."/>
            <person name="Tangrot J."/>
            <person name="Rosling A."/>
        </authorList>
    </citation>
    <scope>NUCLEOTIDE SEQUENCE</scope>
    <source>
        <strain evidence="1">UK204</strain>
    </source>
</reference>
<dbReference type="AlphaFoldDB" id="A0A9N9N909"/>
<organism evidence="1 2">
    <name type="scientific">Funneliformis caledonium</name>
    <dbReference type="NCBI Taxonomy" id="1117310"/>
    <lineage>
        <taxon>Eukaryota</taxon>
        <taxon>Fungi</taxon>
        <taxon>Fungi incertae sedis</taxon>
        <taxon>Mucoromycota</taxon>
        <taxon>Glomeromycotina</taxon>
        <taxon>Glomeromycetes</taxon>
        <taxon>Glomerales</taxon>
        <taxon>Glomeraceae</taxon>
        <taxon>Funneliformis</taxon>
    </lineage>
</organism>
<keyword evidence="2" id="KW-1185">Reference proteome</keyword>
<protein>
    <submittedName>
        <fullName evidence="1">1560_t:CDS:1</fullName>
    </submittedName>
</protein>
<dbReference type="EMBL" id="CAJVPQ010009018">
    <property type="protein sequence ID" value="CAG8711982.1"/>
    <property type="molecule type" value="Genomic_DNA"/>
</dbReference>
<feature type="non-terminal residue" evidence="1">
    <location>
        <position position="146"/>
    </location>
</feature>
<accession>A0A9N9N909</accession>
<name>A0A9N9N909_9GLOM</name>
<evidence type="ECO:0000313" key="1">
    <source>
        <dbReference type="EMBL" id="CAG8711982.1"/>
    </source>
</evidence>
<sequence>SALALFNAKDPQVSKYNKDEIMKLLRIPECHSSEESEIDQKNNEEKCQIVVYDYFWCSNEFKNLLRNLFKKHALLQQSAQLMRPQIYDDIHFCKNISPPKNALTTDGYDRLLDYRTEEEHMYSESSTTDINNYDDIPQYFTDDEDV</sequence>
<comment type="caution">
    <text evidence="1">The sequence shown here is derived from an EMBL/GenBank/DDBJ whole genome shotgun (WGS) entry which is preliminary data.</text>
</comment>
<evidence type="ECO:0000313" key="2">
    <source>
        <dbReference type="Proteomes" id="UP000789570"/>
    </source>
</evidence>